<keyword evidence="3" id="KW-0808">Transferase</keyword>
<dbReference type="AlphaFoldDB" id="A0A1G6SHB5"/>
<evidence type="ECO:0000259" key="2">
    <source>
        <dbReference type="Pfam" id="PF12804"/>
    </source>
</evidence>
<sequence>MDPVRHAATSVPAPAPAHGVVGVLLAAGHARRFGSDKRRVPWPGHGSLMEAALAPLQAVCPRVVAVLPPGDAWGLMLCRRLQVEVAWSFRRGAGLAASLSAALPQVRGAPAIVVALADMGDVRADTLRALIAAWQRRPEQPVLPVFAGQPGNPRLIPAPLYARLERLSGDDGVRRALDWKAAQACAVDDPGVLRDLDTPAGLG</sequence>
<dbReference type="Gene3D" id="3.90.550.10">
    <property type="entry name" value="Spore Coat Polysaccharide Biosynthesis Protein SpsA, Chain A"/>
    <property type="match status" value="1"/>
</dbReference>
<gene>
    <name evidence="3" type="ORF">SAMN05192589_104439</name>
</gene>
<evidence type="ECO:0000313" key="4">
    <source>
        <dbReference type="Proteomes" id="UP000198781"/>
    </source>
</evidence>
<dbReference type="RefSeq" id="WP_175537716.1">
    <property type="nucleotide sequence ID" value="NZ_FMZC01000004.1"/>
</dbReference>
<keyword evidence="4" id="KW-1185">Reference proteome</keyword>
<name>A0A1G6SHB5_9BURK</name>
<proteinExistence type="predicted"/>
<protein>
    <submittedName>
        <fullName evidence="3">Molybdenum cofactor cytidylyltransferase</fullName>
    </submittedName>
</protein>
<accession>A0A1G6SHB5</accession>
<dbReference type="STRING" id="187868.SAMN05192589_104439"/>
<dbReference type="PANTHER" id="PTHR43777">
    <property type="entry name" value="MOLYBDENUM COFACTOR CYTIDYLYLTRANSFERASE"/>
    <property type="match status" value="1"/>
</dbReference>
<dbReference type="Pfam" id="PF12804">
    <property type="entry name" value="NTP_transf_3"/>
    <property type="match status" value="1"/>
</dbReference>
<dbReference type="EMBL" id="FMZC01000004">
    <property type="protein sequence ID" value="SDD16031.1"/>
    <property type="molecule type" value="Genomic_DNA"/>
</dbReference>
<dbReference type="Proteomes" id="UP000198781">
    <property type="component" value="Unassembled WGS sequence"/>
</dbReference>
<organism evidence="3 4">
    <name type="scientific">Paracidovorax valerianellae</name>
    <dbReference type="NCBI Taxonomy" id="187868"/>
    <lineage>
        <taxon>Bacteria</taxon>
        <taxon>Pseudomonadati</taxon>
        <taxon>Pseudomonadota</taxon>
        <taxon>Betaproteobacteria</taxon>
        <taxon>Burkholderiales</taxon>
        <taxon>Comamonadaceae</taxon>
        <taxon>Paracidovorax</taxon>
    </lineage>
</organism>
<keyword evidence="3" id="KW-0548">Nucleotidyltransferase</keyword>
<keyword evidence="1" id="KW-0460">Magnesium</keyword>
<reference evidence="3 4" key="1">
    <citation type="submission" date="2016-10" db="EMBL/GenBank/DDBJ databases">
        <authorList>
            <person name="de Groot N.N."/>
        </authorList>
    </citation>
    <scope>NUCLEOTIDE SEQUENCE [LARGE SCALE GENOMIC DNA]</scope>
    <source>
        <strain evidence="3 4">DSM 16619</strain>
    </source>
</reference>
<evidence type="ECO:0000256" key="1">
    <source>
        <dbReference type="ARBA" id="ARBA00022842"/>
    </source>
</evidence>
<dbReference type="PANTHER" id="PTHR43777:SF1">
    <property type="entry name" value="MOLYBDENUM COFACTOR CYTIDYLYLTRANSFERASE"/>
    <property type="match status" value="1"/>
</dbReference>
<dbReference type="InterPro" id="IPR029044">
    <property type="entry name" value="Nucleotide-diphossugar_trans"/>
</dbReference>
<dbReference type="GO" id="GO:0016779">
    <property type="term" value="F:nucleotidyltransferase activity"/>
    <property type="evidence" value="ECO:0007669"/>
    <property type="project" value="UniProtKB-KW"/>
</dbReference>
<dbReference type="InterPro" id="IPR025877">
    <property type="entry name" value="MobA-like_NTP_Trfase"/>
</dbReference>
<dbReference type="SUPFAM" id="SSF53448">
    <property type="entry name" value="Nucleotide-diphospho-sugar transferases"/>
    <property type="match status" value="1"/>
</dbReference>
<evidence type="ECO:0000313" key="3">
    <source>
        <dbReference type="EMBL" id="SDD16031.1"/>
    </source>
</evidence>
<feature type="domain" description="MobA-like NTP transferase" evidence="2">
    <location>
        <begin position="22"/>
        <end position="179"/>
    </location>
</feature>